<dbReference type="GO" id="GO:0046872">
    <property type="term" value="F:metal ion binding"/>
    <property type="evidence" value="ECO:0007669"/>
    <property type="project" value="UniProtKB-KW"/>
</dbReference>
<dbReference type="GO" id="GO:0002953">
    <property type="term" value="F:5'-deoxynucleotidase activity"/>
    <property type="evidence" value="ECO:0007669"/>
    <property type="project" value="InterPro"/>
</dbReference>
<feature type="domain" description="HD" evidence="4">
    <location>
        <begin position="16"/>
        <end position="168"/>
    </location>
</feature>
<evidence type="ECO:0000256" key="1">
    <source>
        <dbReference type="ARBA" id="ARBA00022723"/>
    </source>
</evidence>
<keyword evidence="6" id="KW-1185">Reference proteome</keyword>
<dbReference type="RefSeq" id="WP_084410247.1">
    <property type="nucleotide sequence ID" value="NZ_FWXR01000009.1"/>
</dbReference>
<dbReference type="PANTHER" id="PTHR11845:SF13">
    <property type="entry name" value="5'-DEOXYNUCLEOTIDASE HDDC2"/>
    <property type="match status" value="1"/>
</dbReference>
<evidence type="ECO:0000313" key="5">
    <source>
        <dbReference type="EMBL" id="SMC82562.1"/>
    </source>
</evidence>
<evidence type="ECO:0000259" key="4">
    <source>
        <dbReference type="Pfam" id="PF13023"/>
    </source>
</evidence>
<protein>
    <submittedName>
        <fullName evidence="5">Putative hydrolases of HD superfamily</fullName>
    </submittedName>
</protein>
<organism evidence="5 6">
    <name type="scientific">Fulvimarina manganoxydans</name>
    <dbReference type="NCBI Taxonomy" id="937218"/>
    <lineage>
        <taxon>Bacteria</taxon>
        <taxon>Pseudomonadati</taxon>
        <taxon>Pseudomonadota</taxon>
        <taxon>Alphaproteobacteria</taxon>
        <taxon>Hyphomicrobiales</taxon>
        <taxon>Aurantimonadaceae</taxon>
        <taxon>Fulvimarina</taxon>
    </lineage>
</organism>
<gene>
    <name evidence="5" type="ORF">SAMN06297251_10988</name>
</gene>
<dbReference type="Proteomes" id="UP000192656">
    <property type="component" value="Unassembled WGS sequence"/>
</dbReference>
<dbReference type="InterPro" id="IPR039356">
    <property type="entry name" value="YfbR/HDDC2"/>
</dbReference>
<feature type="region of interest" description="Disordered" evidence="3">
    <location>
        <begin position="76"/>
        <end position="99"/>
    </location>
</feature>
<feature type="compositionally biased region" description="Basic and acidic residues" evidence="3">
    <location>
        <begin position="87"/>
        <end position="97"/>
    </location>
</feature>
<evidence type="ECO:0000313" key="6">
    <source>
        <dbReference type="Proteomes" id="UP000192656"/>
    </source>
</evidence>
<dbReference type="Gene3D" id="1.10.3210.10">
    <property type="entry name" value="Hypothetical protein af1432"/>
    <property type="match status" value="1"/>
</dbReference>
<dbReference type="InterPro" id="IPR006674">
    <property type="entry name" value="HD_domain"/>
</dbReference>
<dbReference type="STRING" id="937218.SAMN06297251_10988"/>
<dbReference type="GO" id="GO:0005737">
    <property type="term" value="C:cytoplasm"/>
    <property type="evidence" value="ECO:0007669"/>
    <property type="project" value="TreeGrafter"/>
</dbReference>
<keyword evidence="2 5" id="KW-0378">Hydrolase</keyword>
<dbReference type="PANTHER" id="PTHR11845">
    <property type="entry name" value="5'-DEOXYNUCLEOTIDASE HDDC2"/>
    <property type="match status" value="1"/>
</dbReference>
<evidence type="ECO:0000256" key="3">
    <source>
        <dbReference type="SAM" id="MobiDB-lite"/>
    </source>
</evidence>
<dbReference type="SUPFAM" id="SSF109604">
    <property type="entry name" value="HD-domain/PDEase-like"/>
    <property type="match status" value="1"/>
</dbReference>
<dbReference type="AlphaFoldDB" id="A0A1W2CCF5"/>
<evidence type="ECO:0000256" key="2">
    <source>
        <dbReference type="ARBA" id="ARBA00022801"/>
    </source>
</evidence>
<reference evidence="5 6" key="1">
    <citation type="submission" date="2017-04" db="EMBL/GenBank/DDBJ databases">
        <authorList>
            <person name="Afonso C.L."/>
            <person name="Miller P.J."/>
            <person name="Scott M.A."/>
            <person name="Spackman E."/>
            <person name="Goraichik I."/>
            <person name="Dimitrov K.M."/>
            <person name="Suarez D.L."/>
            <person name="Swayne D.E."/>
        </authorList>
    </citation>
    <scope>NUCLEOTIDE SEQUENCE [LARGE SCALE GENOMIC DNA]</scope>
    <source>
        <strain evidence="5 6">CGMCC 1.10972</strain>
    </source>
</reference>
<dbReference type="OrthoDB" id="9796032at2"/>
<accession>A0A1W2CCF5</accession>
<dbReference type="EMBL" id="FWXR01000009">
    <property type="protein sequence ID" value="SMC82562.1"/>
    <property type="molecule type" value="Genomic_DNA"/>
</dbReference>
<sequence length="191" mass="21162">MTEPEIIATLDFLRRAEALKDTLRSGHTSTGRPESTAEHSWRLMLMALVFSRSFGEIDMLKLLKILVVHDLGEAISGDVPATDQSPDDGRSARERADLQSLTAPLPAPMRDEILDLWDDYDSAGSREAVIAKGLDKLETILQHNQGANPPDFDYGFNLSYGRSRTDADPLLARIRAILDAETRKREATSKA</sequence>
<keyword evidence="1" id="KW-0479">Metal-binding</keyword>
<proteinExistence type="predicted"/>
<dbReference type="Pfam" id="PF13023">
    <property type="entry name" value="HD_3"/>
    <property type="match status" value="1"/>
</dbReference>
<name>A0A1W2CCF5_9HYPH</name>